<evidence type="ECO:0008006" key="2">
    <source>
        <dbReference type="Google" id="ProtNLM"/>
    </source>
</evidence>
<dbReference type="AlphaFoldDB" id="A0A2S2P9B0"/>
<organism evidence="1">
    <name type="scientific">Schizaphis graminum</name>
    <name type="common">Green bug aphid</name>
    <dbReference type="NCBI Taxonomy" id="13262"/>
    <lineage>
        <taxon>Eukaryota</taxon>
        <taxon>Metazoa</taxon>
        <taxon>Ecdysozoa</taxon>
        <taxon>Arthropoda</taxon>
        <taxon>Hexapoda</taxon>
        <taxon>Insecta</taxon>
        <taxon>Pterygota</taxon>
        <taxon>Neoptera</taxon>
        <taxon>Paraneoptera</taxon>
        <taxon>Hemiptera</taxon>
        <taxon>Sternorrhyncha</taxon>
        <taxon>Aphidomorpha</taxon>
        <taxon>Aphidoidea</taxon>
        <taxon>Aphididae</taxon>
        <taxon>Aphidini</taxon>
        <taxon>Schizaphis</taxon>
    </lineage>
</organism>
<accession>A0A2S2P9B0</accession>
<proteinExistence type="predicted"/>
<dbReference type="EMBL" id="GGMR01012877">
    <property type="protein sequence ID" value="MBY25496.1"/>
    <property type="molecule type" value="Transcribed_RNA"/>
</dbReference>
<evidence type="ECO:0000313" key="1">
    <source>
        <dbReference type="EMBL" id="MBY25496.1"/>
    </source>
</evidence>
<sequence>MWGHTVPLLRKLRYLGLHLDSHLTFSGHFTTVSGKASQAALAIGRLMPNLGGPSQSKRTLLMSVVNSRLLYGCPTWAERACKYAICRNLMIRAQRIAALRVTRAYRTVSAEAALFLAGIPPGDLLALERKRVRSKLDDQDRAGSKDEIRRAERDILLAAWSNRWSRGVRGAWTRTILPDLIRWTKRCPKDLTFHVTQALTGHGCFRYYLHRMKRAPDAACLYCQHPEDTAEHTIFDCAYWDPLRLPVKMFVGNRNITPGDVQDLLCGPSDVPFSENDRLQAASQRATQSFYDMVDNILSCKEHDERIAETERRANAVAAAPTD</sequence>
<reference evidence="1" key="1">
    <citation type="submission" date="2018-04" db="EMBL/GenBank/DDBJ databases">
        <title>Transcriptome of Schizaphis graminum biotype I.</title>
        <authorList>
            <person name="Scully E.D."/>
            <person name="Geib S.M."/>
            <person name="Palmer N.A."/>
            <person name="Koch K."/>
            <person name="Bradshaw J."/>
            <person name="Heng-Moss T."/>
            <person name="Sarath G."/>
        </authorList>
    </citation>
    <scope>NUCLEOTIDE SEQUENCE</scope>
</reference>
<gene>
    <name evidence="1" type="primary">Y2R2_25</name>
    <name evidence="1" type="ORF">g.139591</name>
</gene>
<name>A0A2S2P9B0_SCHGA</name>
<protein>
    <recommendedName>
        <fullName evidence="2">Retrovirus-related Pol polyprotein from type-1 retrotransposable element R1</fullName>
    </recommendedName>
</protein>